<dbReference type="AlphaFoldDB" id="A0A1N6MXU7"/>
<dbReference type="PANTHER" id="PTHR43433:SF10">
    <property type="entry name" value="AB HYDROLASE-1 DOMAIN-CONTAINING PROTEIN"/>
    <property type="match status" value="1"/>
</dbReference>
<dbReference type="InterPro" id="IPR050471">
    <property type="entry name" value="AB_hydrolase"/>
</dbReference>
<evidence type="ECO:0000313" key="5">
    <source>
        <dbReference type="Proteomes" id="UP000224871"/>
    </source>
</evidence>
<accession>A0A1N6MXU7</accession>
<dbReference type="Gene3D" id="3.40.50.1820">
    <property type="entry name" value="alpha/beta hydrolase"/>
    <property type="match status" value="1"/>
</dbReference>
<evidence type="ECO:0000259" key="1">
    <source>
        <dbReference type="Pfam" id="PF00561"/>
    </source>
</evidence>
<feature type="domain" description="AB hydrolase-1" evidence="1">
    <location>
        <begin position="35"/>
        <end position="117"/>
    </location>
</feature>
<reference evidence="4" key="2">
    <citation type="submission" date="2016-12" db="EMBL/GenBank/DDBJ databases">
        <authorList>
            <person name="Gaudriault S."/>
        </authorList>
    </citation>
    <scope>NUCLEOTIDE SEQUENCE [LARGE SCALE GENOMIC DNA]</scope>
    <source>
        <strain evidence="4">HGB1681 (deposited as PTA-6826 in the American Type Culture Collection)</strain>
    </source>
</reference>
<sequence>MVEYNIKPATRTGNLSLPDTRTFYWYEWGPVTGRPLIFCTGAGMSGSLGFGEQDLDRLNIRLIVPDRPGLGNSSSHSNKSLVSFAEDVAEMLKYCGLKKCMVLGFSQGAVFALALANICKVTGLAIVAGQDQFSYPATQKLLNQDIVNLVKQRNTEPDTLKQWVSDNITADWLMNFIMEHSSEVDLSLYSQPRFLQAYRQCLNEGFSQGAEGYAQDLLLTFGQ</sequence>
<dbReference type="InterPro" id="IPR029058">
    <property type="entry name" value="AB_hydrolase_fold"/>
</dbReference>
<reference evidence="2 5" key="3">
    <citation type="journal article" date="2017" name="Nat. Microbiol.">
        <title>Natural product diversity associated with the nematode symbionts Photorhabdus and Xenorhabdus.</title>
        <authorList>
            <person name="Tobias N.J."/>
            <person name="Wolff H."/>
            <person name="Djahanschiri B."/>
            <person name="Grundmann F."/>
            <person name="Kronenwerth M."/>
            <person name="Shi Y.M."/>
            <person name="Simonyi S."/>
            <person name="Grun P."/>
            <person name="Shapiro-Ilan D."/>
            <person name="Pidot S.J."/>
            <person name="Stinear T.P."/>
            <person name="Ebersberger I."/>
            <person name="Bode H.B."/>
        </authorList>
    </citation>
    <scope>NUCLEOTIDE SEQUENCE [LARGE SCALE GENOMIC DNA]</scope>
    <source>
        <strain evidence="2 5">DSM 16336</strain>
    </source>
</reference>
<dbReference type="EMBL" id="FTLG01000186">
    <property type="protein sequence ID" value="SIP73641.1"/>
    <property type="molecule type" value="Genomic_DNA"/>
</dbReference>
<dbReference type="Pfam" id="PF00561">
    <property type="entry name" value="Abhydrolase_1"/>
    <property type="match status" value="1"/>
</dbReference>
<protein>
    <submittedName>
        <fullName evidence="2">Prolyl aminopeptidase</fullName>
    </submittedName>
</protein>
<dbReference type="InterPro" id="IPR000073">
    <property type="entry name" value="AB_hydrolase_1"/>
</dbReference>
<dbReference type="Proteomes" id="UP000196435">
    <property type="component" value="Unassembled WGS sequence"/>
</dbReference>
<dbReference type="EMBL" id="NIBU01000037">
    <property type="protein sequence ID" value="PHM33118.1"/>
    <property type="molecule type" value="Genomic_DNA"/>
</dbReference>
<keyword evidence="5" id="KW-1185">Reference proteome</keyword>
<evidence type="ECO:0000313" key="4">
    <source>
        <dbReference type="Proteomes" id="UP000196435"/>
    </source>
</evidence>
<evidence type="ECO:0000313" key="2">
    <source>
        <dbReference type="EMBL" id="PHM33118.1"/>
    </source>
</evidence>
<dbReference type="GO" id="GO:0004177">
    <property type="term" value="F:aminopeptidase activity"/>
    <property type="evidence" value="ECO:0007669"/>
    <property type="project" value="UniProtKB-KW"/>
</dbReference>
<keyword evidence="2" id="KW-0645">Protease</keyword>
<dbReference type="RefSeq" id="WP_244590204.1">
    <property type="nucleotide sequence ID" value="NZ_CAWNQC010000234.1"/>
</dbReference>
<name>A0A1N6MXU7_9GAMM</name>
<dbReference type="PANTHER" id="PTHR43433">
    <property type="entry name" value="HYDROLASE, ALPHA/BETA FOLD FAMILY PROTEIN"/>
    <property type="match status" value="1"/>
</dbReference>
<keyword evidence="2" id="KW-0378">Hydrolase</keyword>
<proteinExistence type="predicted"/>
<keyword evidence="2" id="KW-0031">Aminopeptidase</keyword>
<dbReference type="SUPFAM" id="SSF53474">
    <property type="entry name" value="alpha/beta-Hydrolases"/>
    <property type="match status" value="1"/>
</dbReference>
<organism evidence="3 4">
    <name type="scientific">Xenorhabdus innexi</name>
    <dbReference type="NCBI Taxonomy" id="290109"/>
    <lineage>
        <taxon>Bacteria</taxon>
        <taxon>Pseudomonadati</taxon>
        <taxon>Pseudomonadota</taxon>
        <taxon>Gammaproteobacteria</taxon>
        <taxon>Enterobacterales</taxon>
        <taxon>Morganellaceae</taxon>
        <taxon>Xenorhabdus</taxon>
    </lineage>
</organism>
<evidence type="ECO:0000313" key="3">
    <source>
        <dbReference type="EMBL" id="SIP73641.1"/>
    </source>
</evidence>
<gene>
    <name evidence="2" type="ORF">Xinn_02789</name>
    <name evidence="3" type="ORF">XIS1_440016</name>
</gene>
<reference evidence="3" key="1">
    <citation type="submission" date="2016-12" db="EMBL/GenBank/DDBJ databases">
        <authorList>
            <person name="Song W.-J."/>
            <person name="Kurnit D.M."/>
        </authorList>
    </citation>
    <scope>NUCLEOTIDE SEQUENCE [LARGE SCALE GENOMIC DNA]</scope>
    <source>
        <strain evidence="3">HGB1681</strain>
    </source>
</reference>
<dbReference type="Proteomes" id="UP000224871">
    <property type="component" value="Unassembled WGS sequence"/>
</dbReference>